<comment type="caution">
    <text evidence="6">The sequence shown here is derived from an EMBL/GenBank/DDBJ whole genome shotgun (WGS) entry which is preliminary data.</text>
</comment>
<keyword evidence="2 4" id="KW-0472">Membrane</keyword>
<feature type="domain" description="OmpA-like" evidence="5">
    <location>
        <begin position="77"/>
        <end position="194"/>
    </location>
</feature>
<dbReference type="PROSITE" id="PS51123">
    <property type="entry name" value="OMPA_2"/>
    <property type="match status" value="1"/>
</dbReference>
<keyword evidence="3" id="KW-0998">Cell outer membrane</keyword>
<reference evidence="7" key="1">
    <citation type="journal article" date="2019" name="Int. J. Syst. Evol. Microbiol.">
        <title>The Global Catalogue of Microorganisms (GCM) 10K type strain sequencing project: providing services to taxonomists for standard genome sequencing and annotation.</title>
        <authorList>
            <consortium name="The Broad Institute Genomics Platform"/>
            <consortium name="The Broad Institute Genome Sequencing Center for Infectious Disease"/>
            <person name="Wu L."/>
            <person name="Ma J."/>
        </authorList>
    </citation>
    <scope>NUCLEOTIDE SEQUENCE [LARGE SCALE GENOMIC DNA]</scope>
    <source>
        <strain evidence="7">CECT 8531</strain>
    </source>
</reference>
<accession>A0ABV8RIT8</accession>
<gene>
    <name evidence="6" type="ORF">ACFOWX_12885</name>
</gene>
<dbReference type="CDD" id="cd07185">
    <property type="entry name" value="OmpA_C-like"/>
    <property type="match status" value="1"/>
</dbReference>
<evidence type="ECO:0000256" key="3">
    <source>
        <dbReference type="ARBA" id="ARBA00023237"/>
    </source>
</evidence>
<dbReference type="PANTHER" id="PTHR30329:SF21">
    <property type="entry name" value="LIPOPROTEIN YIAD-RELATED"/>
    <property type="match status" value="1"/>
</dbReference>
<dbReference type="Proteomes" id="UP001595887">
    <property type="component" value="Unassembled WGS sequence"/>
</dbReference>
<dbReference type="InterPro" id="IPR036737">
    <property type="entry name" value="OmpA-like_sf"/>
</dbReference>
<evidence type="ECO:0000313" key="6">
    <source>
        <dbReference type="EMBL" id="MFC4293312.1"/>
    </source>
</evidence>
<dbReference type="RefSeq" id="WP_381424749.1">
    <property type="nucleotide sequence ID" value="NZ_JBHSDH010000013.1"/>
</dbReference>
<comment type="subcellular location">
    <subcellularLocation>
        <location evidence="1">Cell outer membrane</location>
    </subcellularLocation>
</comment>
<name>A0ABV8RIT8_9SPHN</name>
<dbReference type="Pfam" id="PF00691">
    <property type="entry name" value="OmpA"/>
    <property type="match status" value="1"/>
</dbReference>
<dbReference type="PRINTS" id="PR01021">
    <property type="entry name" value="OMPADOMAIN"/>
</dbReference>
<dbReference type="InterPro" id="IPR006664">
    <property type="entry name" value="OMP_bac"/>
</dbReference>
<dbReference type="EMBL" id="JBHSDH010000013">
    <property type="protein sequence ID" value="MFC4293312.1"/>
    <property type="molecule type" value="Genomic_DNA"/>
</dbReference>
<evidence type="ECO:0000256" key="2">
    <source>
        <dbReference type="ARBA" id="ARBA00023136"/>
    </source>
</evidence>
<proteinExistence type="predicted"/>
<evidence type="ECO:0000256" key="1">
    <source>
        <dbReference type="ARBA" id="ARBA00004442"/>
    </source>
</evidence>
<protein>
    <submittedName>
        <fullName evidence="6">OmpA family protein</fullName>
    </submittedName>
</protein>
<dbReference type="InterPro" id="IPR006665">
    <property type="entry name" value="OmpA-like"/>
</dbReference>
<dbReference type="PANTHER" id="PTHR30329">
    <property type="entry name" value="STATOR ELEMENT OF FLAGELLAR MOTOR COMPLEX"/>
    <property type="match status" value="1"/>
</dbReference>
<evidence type="ECO:0000256" key="4">
    <source>
        <dbReference type="PROSITE-ProRule" id="PRU00473"/>
    </source>
</evidence>
<evidence type="ECO:0000313" key="7">
    <source>
        <dbReference type="Proteomes" id="UP001595887"/>
    </source>
</evidence>
<dbReference type="Gene3D" id="3.30.1330.60">
    <property type="entry name" value="OmpA-like domain"/>
    <property type="match status" value="1"/>
</dbReference>
<sequence length="201" mass="19368">MGTSTKILIGALITALLGWLTYGAMCAASGNLGSSSAASGSSAASTDGAATADGAASSAGAAAAAPATAQAVAACQGDINALMGSKTISFQSGSAYIGGDSQAVIAELADQIKKCAGLQIEVQGHTSLTGGAETNQNISQARAQNVVDALVKAGVPAVQLTAKGYGSSQPLENAQTTAANAKNQRTVLVVTSAAPVPTGGQ</sequence>
<keyword evidence="7" id="KW-1185">Reference proteome</keyword>
<organism evidence="6 7">
    <name type="scientific">Sphingorhabdus arenilitoris</name>
    <dbReference type="NCBI Taxonomy" id="1490041"/>
    <lineage>
        <taxon>Bacteria</taxon>
        <taxon>Pseudomonadati</taxon>
        <taxon>Pseudomonadota</taxon>
        <taxon>Alphaproteobacteria</taxon>
        <taxon>Sphingomonadales</taxon>
        <taxon>Sphingomonadaceae</taxon>
        <taxon>Sphingorhabdus</taxon>
    </lineage>
</organism>
<dbReference type="InterPro" id="IPR050330">
    <property type="entry name" value="Bact_OuterMem_StrucFunc"/>
</dbReference>
<dbReference type="SUPFAM" id="SSF103088">
    <property type="entry name" value="OmpA-like"/>
    <property type="match status" value="1"/>
</dbReference>
<evidence type="ECO:0000259" key="5">
    <source>
        <dbReference type="PROSITE" id="PS51123"/>
    </source>
</evidence>